<dbReference type="EC" id="5.6.2.4" evidence="15"/>
<feature type="region of interest" description="DNA-binding and helicase activity, interacts with RecC" evidence="15">
    <location>
        <begin position="1"/>
        <end position="864"/>
    </location>
</feature>
<evidence type="ECO:0000256" key="13">
    <source>
        <dbReference type="ARBA" id="ARBA00034617"/>
    </source>
</evidence>
<keyword evidence="2 15" id="KW-0479">Metal-binding</keyword>
<dbReference type="InterPro" id="IPR000212">
    <property type="entry name" value="DNA_helicase_UvrD/REP"/>
</dbReference>
<feature type="binding site" evidence="16">
    <location>
        <begin position="23"/>
        <end position="30"/>
    </location>
    <ligand>
        <name>ATP</name>
        <dbReference type="ChEBI" id="CHEBI:30616"/>
    </ligand>
</feature>
<dbReference type="SUPFAM" id="SSF52540">
    <property type="entry name" value="P-loop containing nucleoside triphosphate hydrolases"/>
    <property type="match status" value="1"/>
</dbReference>
<evidence type="ECO:0000256" key="8">
    <source>
        <dbReference type="ARBA" id="ARBA00022840"/>
    </source>
</evidence>
<dbReference type="InterPro" id="IPR014017">
    <property type="entry name" value="DNA_helicase_UvrD-like_C"/>
</dbReference>
<dbReference type="Pfam" id="PF13361">
    <property type="entry name" value="UvrD_C"/>
    <property type="match status" value="1"/>
</dbReference>
<feature type="binding site" evidence="15">
    <location>
        <position position="983"/>
    </location>
    <ligand>
        <name>Mg(2+)</name>
        <dbReference type="ChEBI" id="CHEBI:18420"/>
    </ligand>
</feature>
<dbReference type="Pfam" id="PF00580">
    <property type="entry name" value="UvrD-helicase"/>
    <property type="match status" value="2"/>
</dbReference>
<evidence type="ECO:0000259" key="18">
    <source>
        <dbReference type="PROSITE" id="PS51217"/>
    </source>
</evidence>
<feature type="domain" description="UvrD-like helicase C-terminal" evidence="18">
    <location>
        <begin position="504"/>
        <end position="768"/>
    </location>
</feature>
<sequence length="1216" mass="134484">MSNLMQALDARRFPLHGLRLIEASAGTGKTFTIAALYLRLVLGARSEDDGLAFNAGGLLPPQILVVTFTEAATEELRERIRSRLVEAARAFRQNDSDDAFLRGLLDDYPAGQRGRHAHQLELAAQWMDEAAIFTIHAYCQKMLRTHAFDSGSLFELTVNTDESALREQAVNDYWRRHFYPLPRARLLPLQAIAASPAELGRLALPLLGRLPAGPADWTPVEAILAARRAEKAAWRQQGWLEELARTLTGLREKKAVNGNKVRADSCQKWLDDLADWLARDSDDLPLAGKPFDTARWRLTPAGILDALKAGMSFDPPEPFFAVERLLQPALADTSLRAALLTHATRSIAAALAAEKSRRAEIGFDDMIRGLAQALAPDSPNRERLAQALRQAYPVALIDEFQDTDPAQYAIFRTLYADAGPEARLGLLMIGDPKQAIYAFRGADIFTYLAARHDTRPEQRYTLDTNWRSTTAMVGVVNRLFCGSPEAGTVSETVFGRPDIPFQAVRAAGRSERLVQGGMPVPPLTLAWRQEAGNKDDYRQEFARRAAEAITTLLNDSEAGLLADDGGFEPLAPRDIAVLVRDWQEAAAIRRALDLCGVRSVYLSDKDSVFASQEAQDLVRWLDAVLYAEDNARLRLALATATLGLDYAGLDRLFNDEREWERTSERFRSYRQTWRQQGVLPMLLALLHDYRLPARLLARRDEGGERQLTNLLHLAERLQADAAGIDGEVGVLRHLERLTEQPDAAQESVLRLESEDARVRVVTLHKSKGLEYPLVFLPFLAGGRAQPDGRNGIFWHDGDGRLQVDLTGQDADGLAAMQRESAQEDMRLLYVALTRARHALWIGLSPLSGTGDLLAGSAIGRLLQLDSDPGRFAGRLEALAQAGSGIRLDDTSPADPPPRYCDSTPAPVLFPARRLTRRIARRWRIASYSALLTGPAQAGTLAAEDSAAANRIDDTATPDNPVLPIAGRTLAGFWRGPQAGIFLHGLFEWAAQQGFGRTCELAAERRDLLARRCQRRELAGWIDFFDGWLPWVLTRPLPLNDASPVTLAALPPRSARAETEFWLGNPQLATTALDAAVSVAVWPGHARPALLPQSLQGLFKGFIDLVFEHEGRFYVLDYKSNWLGETPGNYHPDALRDEMLAHRYELQGMLYLLALHRLLRARLGADYDPATRLGGFVCWFLRGTDGPGAGIVHLPADPALLDRLDHLFACETPDADA</sequence>
<feature type="binding site" evidence="15">
    <location>
        <position position="1103"/>
    </location>
    <ligand>
        <name>Mg(2+)</name>
        <dbReference type="ChEBI" id="CHEBI:18420"/>
    </ligand>
</feature>
<dbReference type="GO" id="GO:0016887">
    <property type="term" value="F:ATP hydrolysis activity"/>
    <property type="evidence" value="ECO:0007669"/>
    <property type="project" value="RHEA"/>
</dbReference>
<dbReference type="PANTHER" id="PTHR11070:SF23">
    <property type="entry name" value="RECBCD ENZYME SUBUNIT RECB"/>
    <property type="match status" value="1"/>
</dbReference>
<evidence type="ECO:0000259" key="17">
    <source>
        <dbReference type="PROSITE" id="PS51198"/>
    </source>
</evidence>
<comment type="domain">
    <text evidence="15">The C-terminal domain has nuclease activity and interacts with RecD. It interacts with RecA, facilitating its loading onto ssDNA.</text>
</comment>
<evidence type="ECO:0000256" key="5">
    <source>
        <dbReference type="ARBA" id="ARBA00022801"/>
    </source>
</evidence>
<evidence type="ECO:0000256" key="7">
    <source>
        <dbReference type="ARBA" id="ARBA00022839"/>
    </source>
</evidence>
<comment type="catalytic activity">
    <reaction evidence="14 15">
        <text>ATP + H2O = ADP + phosphate + H(+)</text>
        <dbReference type="Rhea" id="RHEA:13065"/>
        <dbReference type="ChEBI" id="CHEBI:15377"/>
        <dbReference type="ChEBI" id="CHEBI:15378"/>
        <dbReference type="ChEBI" id="CHEBI:30616"/>
        <dbReference type="ChEBI" id="CHEBI:43474"/>
        <dbReference type="ChEBI" id="CHEBI:456216"/>
        <dbReference type="EC" id="5.6.2.4"/>
    </reaction>
</comment>
<feature type="domain" description="UvrD-like helicase ATP-binding" evidence="17">
    <location>
        <begin position="2"/>
        <end position="469"/>
    </location>
</feature>
<keyword evidence="9 15" id="KW-0460">Magnesium</keyword>
<dbReference type="InterPro" id="IPR027417">
    <property type="entry name" value="P-loop_NTPase"/>
</dbReference>
<feature type="active site" description="For nuclease activity" evidence="15">
    <location>
        <position position="1116"/>
    </location>
</feature>
<dbReference type="Proteomes" id="UP000197424">
    <property type="component" value="Chromosome"/>
</dbReference>
<dbReference type="GO" id="GO:0009338">
    <property type="term" value="C:exodeoxyribonuclease V complex"/>
    <property type="evidence" value="ECO:0007669"/>
    <property type="project" value="TreeGrafter"/>
</dbReference>
<comment type="domain">
    <text evidence="15">The N-terminal DNA-binding domain is a ssDNA-dependent ATPase and has ATP-dependent 3'-5' helicase function. This domain interacts with RecC.</text>
</comment>
<keyword evidence="11 15" id="KW-0234">DNA repair</keyword>
<dbReference type="PROSITE" id="PS51198">
    <property type="entry name" value="UVRD_HELICASE_ATP_BIND"/>
    <property type="match status" value="1"/>
</dbReference>
<keyword evidence="6 15" id="KW-0347">Helicase</keyword>
<evidence type="ECO:0000256" key="4">
    <source>
        <dbReference type="ARBA" id="ARBA00022763"/>
    </source>
</evidence>
<dbReference type="Gene3D" id="1.10.486.10">
    <property type="entry name" value="PCRA, domain 4"/>
    <property type="match status" value="1"/>
</dbReference>
<evidence type="ECO:0000256" key="14">
    <source>
        <dbReference type="ARBA" id="ARBA00048988"/>
    </source>
</evidence>
<feature type="region of interest" description="Nuclease activity, interacts with RecD and RecA" evidence="15">
    <location>
        <begin position="921"/>
        <end position="1216"/>
    </location>
</feature>
<comment type="catalytic activity">
    <reaction evidence="13 15">
        <text>Couples ATP hydrolysis with the unwinding of duplex DNA by translocating in the 3'-5' direction.</text>
        <dbReference type="EC" id="5.6.2.4"/>
    </reaction>
</comment>
<comment type="cofactor">
    <cofactor evidence="15">
        <name>Mg(2+)</name>
        <dbReference type="ChEBI" id="CHEBI:18420"/>
    </cofactor>
    <text evidence="15">Binds 1 Mg(2+) ion per subunit.</text>
</comment>
<evidence type="ECO:0000256" key="9">
    <source>
        <dbReference type="ARBA" id="ARBA00022842"/>
    </source>
</evidence>
<evidence type="ECO:0000256" key="1">
    <source>
        <dbReference type="ARBA" id="ARBA00022722"/>
    </source>
</evidence>
<keyword evidence="8 15" id="KW-0067">ATP-binding</keyword>
<comment type="similarity">
    <text evidence="15">Belongs to the helicase family. UvrD subfamily.</text>
</comment>
<dbReference type="PROSITE" id="PS51217">
    <property type="entry name" value="UVRD_HELICASE_CTER"/>
    <property type="match status" value="1"/>
</dbReference>
<comment type="subunit">
    <text evidence="15">Heterotrimer of RecB, RecC and RecD. All subunits contribute to DNA-binding. Interacts with RecA.</text>
</comment>
<dbReference type="AlphaFoldDB" id="A0A248LJ50"/>
<dbReference type="EMBL" id="CP022115">
    <property type="protein sequence ID" value="ASJ24193.1"/>
    <property type="molecule type" value="Genomic_DNA"/>
</dbReference>
<protein>
    <recommendedName>
        <fullName evidence="15">RecBCD enzyme subunit RecB</fullName>
        <ecNumber evidence="15">3.1.11.5</ecNumber>
        <ecNumber evidence="15">5.6.2.4</ecNumber>
    </recommendedName>
    <alternativeName>
        <fullName evidence="15">DNA 3'-5' helicase subunit RecB</fullName>
    </alternativeName>
    <alternativeName>
        <fullName evidence="15">Exonuclease V subunit RecB</fullName>
        <shortName evidence="15">ExoV subunit RecB</shortName>
    </alternativeName>
    <alternativeName>
        <fullName evidence="15">Helicase/nuclease RecBCD subunit RecB</fullName>
    </alternativeName>
</protein>
<comment type="miscellaneous">
    <text evidence="15">In the RecBCD complex, RecB has a slow 3'-5' helicase, an exonuclease activity and loads RecA onto ssDNA, RecD has a fast 5'-3' helicase activity, while RecC stimulates the ATPase and processivity of the RecB helicase and contributes to recognition of the Chi site.</text>
</comment>
<dbReference type="GO" id="GO:0005829">
    <property type="term" value="C:cytosol"/>
    <property type="evidence" value="ECO:0007669"/>
    <property type="project" value="TreeGrafter"/>
</dbReference>
<reference evidence="20" key="1">
    <citation type="submission" date="2017-06" db="EMBL/GenBank/DDBJ databases">
        <title>Whole genome sequence of Laribacter hongkongensis LHGZ1.</title>
        <authorList>
            <person name="Chen D."/>
            <person name="Wu H."/>
            <person name="Chen J."/>
        </authorList>
    </citation>
    <scope>NUCLEOTIDE SEQUENCE [LARGE SCALE GENOMIC DNA]</scope>
    <source>
        <strain evidence="20">LHGZ1</strain>
    </source>
</reference>
<dbReference type="GO" id="GO:0000724">
    <property type="term" value="P:double-strand break repair via homologous recombination"/>
    <property type="evidence" value="ECO:0007669"/>
    <property type="project" value="UniProtKB-UniRule"/>
</dbReference>
<dbReference type="RefSeq" id="WP_088860584.1">
    <property type="nucleotide sequence ID" value="NZ_CP022115.1"/>
</dbReference>
<feature type="binding site" evidence="15">
    <location>
        <position position="1116"/>
    </location>
    <ligand>
        <name>Mg(2+)</name>
        <dbReference type="ChEBI" id="CHEBI:18420"/>
    </ligand>
</feature>
<keyword evidence="3 15" id="KW-0547">Nucleotide-binding</keyword>
<dbReference type="InterPro" id="IPR014016">
    <property type="entry name" value="UvrD-like_ATP-bd"/>
</dbReference>
<evidence type="ECO:0000313" key="19">
    <source>
        <dbReference type="EMBL" id="ASJ24193.1"/>
    </source>
</evidence>
<dbReference type="CDD" id="cd22352">
    <property type="entry name" value="RecB_C-like"/>
    <property type="match status" value="1"/>
</dbReference>
<keyword evidence="7 15" id="KW-0269">Exonuclease</keyword>
<evidence type="ECO:0000256" key="11">
    <source>
        <dbReference type="ARBA" id="ARBA00023204"/>
    </source>
</evidence>
<comment type="catalytic activity">
    <reaction evidence="15">
        <text>Exonucleolytic cleavage (in the presence of ATP) in either 5'- to 3'- or 3'- to 5'-direction to yield 5'-phosphooligonucleotides.</text>
        <dbReference type="EC" id="3.1.11.5"/>
    </reaction>
</comment>
<dbReference type="GO" id="GO:0003677">
    <property type="term" value="F:DNA binding"/>
    <property type="evidence" value="ECO:0007669"/>
    <property type="project" value="UniProtKB-UniRule"/>
</dbReference>
<dbReference type="EC" id="3.1.11.5" evidence="15"/>
<proteinExistence type="inferred from homology"/>
<evidence type="ECO:0000256" key="2">
    <source>
        <dbReference type="ARBA" id="ARBA00022723"/>
    </source>
</evidence>
<dbReference type="InterPro" id="IPR011604">
    <property type="entry name" value="PDDEXK-like_dom_sf"/>
</dbReference>
<dbReference type="GO" id="GO:0043138">
    <property type="term" value="F:3'-5' DNA helicase activity"/>
    <property type="evidence" value="ECO:0007669"/>
    <property type="project" value="UniProtKB-UniRule"/>
</dbReference>
<dbReference type="GO" id="GO:0008854">
    <property type="term" value="F:exodeoxyribonuclease V activity"/>
    <property type="evidence" value="ECO:0007669"/>
    <property type="project" value="UniProtKB-EC"/>
</dbReference>
<keyword evidence="1 15" id="KW-0540">Nuclease</keyword>
<evidence type="ECO:0000256" key="10">
    <source>
        <dbReference type="ARBA" id="ARBA00023125"/>
    </source>
</evidence>
<dbReference type="GO" id="GO:0005524">
    <property type="term" value="F:ATP binding"/>
    <property type="evidence" value="ECO:0007669"/>
    <property type="project" value="UniProtKB-UniRule"/>
</dbReference>
<evidence type="ECO:0000256" key="16">
    <source>
        <dbReference type="PROSITE-ProRule" id="PRU00560"/>
    </source>
</evidence>
<accession>A0A248LJ50</accession>
<name>A0A248LJ50_9NEIS</name>
<dbReference type="InterPro" id="IPR004586">
    <property type="entry name" value="RecB"/>
</dbReference>
<evidence type="ECO:0000313" key="20">
    <source>
        <dbReference type="Proteomes" id="UP000197424"/>
    </source>
</evidence>
<dbReference type="HAMAP" id="MF_01485">
    <property type="entry name" value="RecB"/>
    <property type="match status" value="1"/>
</dbReference>
<dbReference type="InterPro" id="IPR011335">
    <property type="entry name" value="Restrct_endonuc-II-like"/>
</dbReference>
<dbReference type="Gene3D" id="3.90.320.10">
    <property type="match status" value="1"/>
</dbReference>
<evidence type="ECO:0000256" key="12">
    <source>
        <dbReference type="ARBA" id="ARBA00023235"/>
    </source>
</evidence>
<keyword evidence="5 15" id="KW-0378">Hydrolase</keyword>
<dbReference type="Gene3D" id="1.10.3170.10">
    <property type="entry name" value="Recbcd, chain B, domain 2"/>
    <property type="match status" value="1"/>
</dbReference>
<keyword evidence="4 15" id="KW-0227">DNA damage</keyword>
<keyword evidence="12 15" id="KW-0413">Isomerase</keyword>
<dbReference type="SUPFAM" id="SSF52980">
    <property type="entry name" value="Restriction endonuclease-like"/>
    <property type="match status" value="1"/>
</dbReference>
<gene>
    <name evidence="15 19" type="primary">recB</name>
    <name evidence="19" type="ORF">LHGZ1_1362</name>
</gene>
<keyword evidence="10 15" id="KW-0238">DNA-binding</keyword>
<comment type="function">
    <text evidence="15">A helicase/nuclease that prepares dsDNA breaks (DSB) for recombinational DNA repair. Binds to DSBs and unwinds DNA via a highly rapid and processive ATP-dependent bidirectional helicase activity. Unwinds dsDNA until it encounters a Chi (crossover hotspot instigator) sequence from the 3' direction. Cuts ssDNA a few nucleotides 3' to the Chi site. The properties and activities of the enzyme are changed at Chi. The Chi-altered holoenzyme produces a long 3'-ssDNA overhang and facilitates RecA-binding to the ssDNA for homologous DNA recombination and repair. Holoenzyme degrades any linearized DNA that is unable to undergo homologous recombination. In the holoenzyme this subunit contributes ATPase, 3'-5' helicase, exonuclease activity and loads RecA onto ssDNA.</text>
</comment>
<dbReference type="Gene3D" id="3.40.50.300">
    <property type="entry name" value="P-loop containing nucleotide triphosphate hydrolases"/>
    <property type="match status" value="2"/>
</dbReference>
<dbReference type="GO" id="GO:0000287">
    <property type="term" value="F:magnesium ion binding"/>
    <property type="evidence" value="ECO:0007669"/>
    <property type="project" value="UniProtKB-UniRule"/>
</dbReference>
<evidence type="ECO:0000256" key="3">
    <source>
        <dbReference type="ARBA" id="ARBA00022741"/>
    </source>
</evidence>
<evidence type="ECO:0000256" key="6">
    <source>
        <dbReference type="ARBA" id="ARBA00022806"/>
    </source>
</evidence>
<evidence type="ECO:0000256" key="15">
    <source>
        <dbReference type="HAMAP-Rule" id="MF_01485"/>
    </source>
</evidence>
<dbReference type="PANTHER" id="PTHR11070">
    <property type="entry name" value="UVRD / RECB / PCRA DNA HELICASE FAMILY MEMBER"/>
    <property type="match status" value="1"/>
</dbReference>
<dbReference type="NCBIfam" id="TIGR00609">
    <property type="entry name" value="recB"/>
    <property type="match status" value="1"/>
</dbReference>
<dbReference type="OrthoDB" id="5905204at2"/>
<organism evidence="19 20">
    <name type="scientific">Laribacter hongkongensis</name>
    <dbReference type="NCBI Taxonomy" id="168471"/>
    <lineage>
        <taxon>Bacteria</taxon>
        <taxon>Pseudomonadati</taxon>
        <taxon>Pseudomonadota</taxon>
        <taxon>Betaproteobacteria</taxon>
        <taxon>Neisseriales</taxon>
        <taxon>Aquaspirillaceae</taxon>
        <taxon>Laribacter</taxon>
    </lineage>
</organism>